<keyword evidence="3" id="KW-1185">Reference proteome</keyword>
<organism evidence="2 3">
    <name type="scientific">Halteria grandinella</name>
    <dbReference type="NCBI Taxonomy" id="5974"/>
    <lineage>
        <taxon>Eukaryota</taxon>
        <taxon>Sar</taxon>
        <taxon>Alveolata</taxon>
        <taxon>Ciliophora</taxon>
        <taxon>Intramacronucleata</taxon>
        <taxon>Spirotrichea</taxon>
        <taxon>Stichotrichia</taxon>
        <taxon>Sporadotrichida</taxon>
        <taxon>Halteriidae</taxon>
        <taxon>Halteria</taxon>
    </lineage>
</organism>
<evidence type="ECO:0008006" key="4">
    <source>
        <dbReference type="Google" id="ProtNLM"/>
    </source>
</evidence>
<dbReference type="GO" id="GO:0005085">
    <property type="term" value="F:guanyl-nucleotide exchange factor activity"/>
    <property type="evidence" value="ECO:0007669"/>
    <property type="project" value="TreeGrafter"/>
</dbReference>
<feature type="repeat" description="RCC1" evidence="1">
    <location>
        <begin position="140"/>
        <end position="194"/>
    </location>
</feature>
<gene>
    <name evidence="2" type="ORF">FGO68_gene13437</name>
</gene>
<reference evidence="2" key="1">
    <citation type="submission" date="2019-06" db="EMBL/GenBank/DDBJ databases">
        <authorList>
            <person name="Zheng W."/>
        </authorList>
    </citation>
    <scope>NUCLEOTIDE SEQUENCE</scope>
    <source>
        <strain evidence="2">QDHG01</strain>
    </source>
</reference>
<dbReference type="PROSITE" id="PS50012">
    <property type="entry name" value="RCC1_3"/>
    <property type="match status" value="3"/>
</dbReference>
<dbReference type="EMBL" id="RRYP01000569">
    <property type="protein sequence ID" value="TNV87217.1"/>
    <property type="molecule type" value="Genomic_DNA"/>
</dbReference>
<protein>
    <recommendedName>
        <fullName evidence="4">Regulator of chromosome condensation</fullName>
    </recommendedName>
</protein>
<accession>A0A8J8P372</accession>
<feature type="repeat" description="RCC1" evidence="1">
    <location>
        <begin position="378"/>
        <end position="435"/>
    </location>
</feature>
<dbReference type="Gene3D" id="2.130.10.30">
    <property type="entry name" value="Regulator of chromosome condensation 1/beta-lactamase-inhibitor protein II"/>
    <property type="match status" value="2"/>
</dbReference>
<feature type="repeat" description="RCC1" evidence="1">
    <location>
        <begin position="262"/>
        <end position="320"/>
    </location>
</feature>
<dbReference type="Pfam" id="PF00415">
    <property type="entry name" value="RCC1"/>
    <property type="match status" value="2"/>
</dbReference>
<dbReference type="AlphaFoldDB" id="A0A8J8P372"/>
<proteinExistence type="predicted"/>
<dbReference type="Proteomes" id="UP000785679">
    <property type="component" value="Unassembled WGS sequence"/>
</dbReference>
<evidence type="ECO:0000313" key="2">
    <source>
        <dbReference type="EMBL" id="TNV87217.1"/>
    </source>
</evidence>
<sequence>MTLEQEEPLTLYVWGNNVSSELGISDEQVFENISYYKKSCMLRTLRQKSFQRETVLQVACGNIGSTFVVVEPATGEQTIVVSGATTVAKDETCTKTFFDQREFADKIDQIPSLPFGLNFRQPVAKVISGDLFAGLLTTQGEVYTWGLNMFGQLGLKNSTIGVTFDPMKVNFATQSERIIDIVCGFNHCIALNENKQVYVWGKRMGMYPQFEFSYHGIQKEINTLLNEYNHDTPRLMKGNLIFYKIAKIRAGQSNSGLITEDGNLLLHGQNDTGQLGIGEELGKELPFFGDFMKMDFFSSKGLKILDISFGSHHTLVLCKDMKTQANRVFGCGQTEFGQLCKISNMHQHDYIELTGKFPQPVEQISAGSLHSLFVTRDKKLYACGNNNEGQLGFKSTAKVIGNPTEVKFANPQDKLSVELVQAFGGSLYSMALCRTADTV</sequence>
<dbReference type="InterPro" id="IPR000408">
    <property type="entry name" value="Reg_chr_condens"/>
</dbReference>
<dbReference type="GO" id="GO:0005737">
    <property type="term" value="C:cytoplasm"/>
    <property type="evidence" value="ECO:0007669"/>
    <property type="project" value="TreeGrafter"/>
</dbReference>
<evidence type="ECO:0000313" key="3">
    <source>
        <dbReference type="Proteomes" id="UP000785679"/>
    </source>
</evidence>
<dbReference type="Pfam" id="PF13540">
    <property type="entry name" value="RCC1_2"/>
    <property type="match status" value="1"/>
</dbReference>
<dbReference type="OrthoDB" id="312373at2759"/>
<name>A0A8J8P372_HALGN</name>
<dbReference type="InterPro" id="IPR051553">
    <property type="entry name" value="Ran_GTPase-activating"/>
</dbReference>
<dbReference type="PRINTS" id="PR00633">
    <property type="entry name" value="RCCNDNSATION"/>
</dbReference>
<dbReference type="PROSITE" id="PS00626">
    <property type="entry name" value="RCC1_2"/>
    <property type="match status" value="1"/>
</dbReference>
<dbReference type="PANTHER" id="PTHR45982:SF1">
    <property type="entry name" value="REGULATOR OF CHROMOSOME CONDENSATION"/>
    <property type="match status" value="1"/>
</dbReference>
<evidence type="ECO:0000256" key="1">
    <source>
        <dbReference type="PROSITE-ProRule" id="PRU00235"/>
    </source>
</evidence>
<comment type="caution">
    <text evidence="2">The sequence shown here is derived from an EMBL/GenBank/DDBJ whole genome shotgun (WGS) entry which is preliminary data.</text>
</comment>
<dbReference type="InterPro" id="IPR009091">
    <property type="entry name" value="RCC1/BLIP-II"/>
</dbReference>
<dbReference type="SUPFAM" id="SSF50985">
    <property type="entry name" value="RCC1/BLIP-II"/>
    <property type="match status" value="1"/>
</dbReference>
<dbReference type="PANTHER" id="PTHR45982">
    <property type="entry name" value="REGULATOR OF CHROMOSOME CONDENSATION"/>
    <property type="match status" value="1"/>
</dbReference>